<sequence length="191" mass="21007">MGVAVLHPQDVLKHPFSHMKYPRNPSACPNKQKKPISNRTRRSPPRNQSSRSPSPSSSPPPRPSVVSPSEKKSLVVTKILKRGEEIPKKTVDLALEKSEIPKKIVDLVVENSDLGTTHRIGPDPVMIPNQIRLPNRKTKLPPFYAGPVTMSSPPPSDVPLPAFFTANKTDSLFQAAVATNHIIKLLRIDTA</sequence>
<keyword evidence="3" id="KW-1185">Reference proteome</keyword>
<reference evidence="3" key="1">
    <citation type="journal article" date="2015" name="Nat. Plants">
        <title>Genome expansion of Arabis alpina linked with retrotransposition and reduced symmetric DNA methylation.</title>
        <authorList>
            <person name="Willing E.M."/>
            <person name="Rawat V."/>
            <person name="Mandakova T."/>
            <person name="Maumus F."/>
            <person name="James G.V."/>
            <person name="Nordstroem K.J."/>
            <person name="Becker C."/>
            <person name="Warthmann N."/>
            <person name="Chica C."/>
            <person name="Szarzynska B."/>
            <person name="Zytnicki M."/>
            <person name="Albani M.C."/>
            <person name="Kiefer C."/>
            <person name="Bergonzi S."/>
            <person name="Castaings L."/>
            <person name="Mateos J.L."/>
            <person name="Berns M.C."/>
            <person name="Bujdoso N."/>
            <person name="Piofczyk T."/>
            <person name="de Lorenzo L."/>
            <person name="Barrero-Sicilia C."/>
            <person name="Mateos I."/>
            <person name="Piednoel M."/>
            <person name="Hagmann J."/>
            <person name="Chen-Min-Tao R."/>
            <person name="Iglesias-Fernandez R."/>
            <person name="Schuster S.C."/>
            <person name="Alonso-Blanco C."/>
            <person name="Roudier F."/>
            <person name="Carbonero P."/>
            <person name="Paz-Ares J."/>
            <person name="Davis S.J."/>
            <person name="Pecinka A."/>
            <person name="Quesneville H."/>
            <person name="Colot V."/>
            <person name="Lysak M.A."/>
            <person name="Weigel D."/>
            <person name="Coupland G."/>
            <person name="Schneeberger K."/>
        </authorList>
    </citation>
    <scope>NUCLEOTIDE SEQUENCE [LARGE SCALE GENOMIC DNA]</scope>
    <source>
        <strain evidence="3">cv. Pajares</strain>
    </source>
</reference>
<organism evidence="2 3">
    <name type="scientific">Arabis alpina</name>
    <name type="common">Alpine rock-cress</name>
    <dbReference type="NCBI Taxonomy" id="50452"/>
    <lineage>
        <taxon>Eukaryota</taxon>
        <taxon>Viridiplantae</taxon>
        <taxon>Streptophyta</taxon>
        <taxon>Embryophyta</taxon>
        <taxon>Tracheophyta</taxon>
        <taxon>Spermatophyta</taxon>
        <taxon>Magnoliopsida</taxon>
        <taxon>eudicotyledons</taxon>
        <taxon>Gunneridae</taxon>
        <taxon>Pentapetalae</taxon>
        <taxon>rosids</taxon>
        <taxon>malvids</taxon>
        <taxon>Brassicales</taxon>
        <taxon>Brassicaceae</taxon>
        <taxon>Arabideae</taxon>
        <taxon>Arabis</taxon>
    </lineage>
</organism>
<dbReference type="OMA" id="YVQPMRS"/>
<protein>
    <submittedName>
        <fullName evidence="2">Uncharacterized protein</fullName>
    </submittedName>
</protein>
<dbReference type="Proteomes" id="UP000029120">
    <property type="component" value="Chromosome 7"/>
</dbReference>
<evidence type="ECO:0000313" key="3">
    <source>
        <dbReference type="Proteomes" id="UP000029120"/>
    </source>
</evidence>
<dbReference type="Gramene" id="KFK29816">
    <property type="protein sequence ID" value="KFK29816"/>
    <property type="gene ID" value="AALP_AA7G182700"/>
</dbReference>
<gene>
    <name evidence="2" type="ordered locus">AALP_Aa7g182700</name>
</gene>
<dbReference type="OrthoDB" id="1113087at2759"/>
<dbReference type="EMBL" id="CM002875">
    <property type="protein sequence ID" value="KFK29816.1"/>
    <property type="molecule type" value="Genomic_DNA"/>
</dbReference>
<dbReference type="eggNOG" id="ENOG502S65G">
    <property type="taxonomic scope" value="Eukaryota"/>
</dbReference>
<dbReference type="PANTHER" id="PTHR33670:SF17">
    <property type="entry name" value="ANTHER-SPECIFIC PROLINE-RICH PROTEIN APG"/>
    <property type="match status" value="1"/>
</dbReference>
<feature type="compositionally biased region" description="Low complexity" evidence="1">
    <location>
        <begin position="45"/>
        <end position="55"/>
    </location>
</feature>
<evidence type="ECO:0000313" key="2">
    <source>
        <dbReference type="EMBL" id="KFK29816.1"/>
    </source>
</evidence>
<feature type="region of interest" description="Disordered" evidence="1">
    <location>
        <begin position="1"/>
        <end position="71"/>
    </location>
</feature>
<accession>A0A087GIW4</accession>
<name>A0A087GIW4_ARAAL</name>
<feature type="compositionally biased region" description="Basic residues" evidence="1">
    <location>
        <begin position="31"/>
        <end position="44"/>
    </location>
</feature>
<dbReference type="PANTHER" id="PTHR33670">
    <property type="entry name" value="SPLICING FACTOR, PROLINE- AND GLUTAMINE-RICH-LIKE"/>
    <property type="match status" value="1"/>
</dbReference>
<evidence type="ECO:0000256" key="1">
    <source>
        <dbReference type="SAM" id="MobiDB-lite"/>
    </source>
</evidence>
<proteinExistence type="predicted"/>
<dbReference type="AlphaFoldDB" id="A0A087GIW4"/>